<feature type="compositionally biased region" description="Low complexity" evidence="1">
    <location>
        <begin position="20"/>
        <end position="31"/>
    </location>
</feature>
<evidence type="ECO:0000256" key="1">
    <source>
        <dbReference type="SAM" id="MobiDB-lite"/>
    </source>
</evidence>
<name>A0ABN3H942_9ACTN</name>
<reference evidence="3 4" key="1">
    <citation type="journal article" date="2019" name="Int. J. Syst. Evol. Microbiol.">
        <title>The Global Catalogue of Microorganisms (GCM) 10K type strain sequencing project: providing services to taxonomists for standard genome sequencing and annotation.</title>
        <authorList>
            <consortium name="The Broad Institute Genomics Platform"/>
            <consortium name="The Broad Institute Genome Sequencing Center for Infectious Disease"/>
            <person name="Wu L."/>
            <person name="Ma J."/>
        </authorList>
    </citation>
    <scope>NUCLEOTIDE SEQUENCE [LARGE SCALE GENOMIC DNA]</scope>
    <source>
        <strain evidence="3 4">JCM 4316</strain>
    </source>
</reference>
<dbReference type="Proteomes" id="UP001500253">
    <property type="component" value="Unassembled WGS sequence"/>
</dbReference>
<sequence>MDVPSLEAGETAGADGLARAPGDGEVAAADDAAGRTDNCQIGVFAAWATTAGRVLVDRELCLPKCWAEVRTRCCAVTGDTLTARRSSCLEPGGGSAFRPPFRSARQPAPLTALPQHLTG</sequence>
<feature type="region of interest" description="Disordered" evidence="1">
    <location>
        <begin position="89"/>
        <end position="119"/>
    </location>
</feature>
<protein>
    <recommendedName>
        <fullName evidence="2">Transposase IS701-like DDE domain-containing protein</fullName>
    </recommendedName>
</protein>
<gene>
    <name evidence="3" type="ORF">GCM10010246_79370</name>
</gene>
<comment type="caution">
    <text evidence="3">The sequence shown here is derived from an EMBL/GenBank/DDBJ whole genome shotgun (WGS) entry which is preliminary data.</text>
</comment>
<feature type="region of interest" description="Disordered" evidence="1">
    <location>
        <begin position="1"/>
        <end position="31"/>
    </location>
</feature>
<keyword evidence="4" id="KW-1185">Reference proteome</keyword>
<proteinExistence type="predicted"/>
<dbReference type="InterPro" id="IPR038721">
    <property type="entry name" value="IS701-like_DDE_dom"/>
</dbReference>
<evidence type="ECO:0000259" key="2">
    <source>
        <dbReference type="Pfam" id="PF13546"/>
    </source>
</evidence>
<accession>A0ABN3H942</accession>
<evidence type="ECO:0000313" key="3">
    <source>
        <dbReference type="EMBL" id="GAA2372825.1"/>
    </source>
</evidence>
<dbReference type="EMBL" id="BAAASD010000063">
    <property type="protein sequence ID" value="GAA2372825.1"/>
    <property type="molecule type" value="Genomic_DNA"/>
</dbReference>
<evidence type="ECO:0000313" key="4">
    <source>
        <dbReference type="Proteomes" id="UP001500253"/>
    </source>
</evidence>
<organism evidence="3 4">
    <name type="scientific">Streptomyces cuspidosporus</name>
    <dbReference type="NCBI Taxonomy" id="66882"/>
    <lineage>
        <taxon>Bacteria</taxon>
        <taxon>Bacillati</taxon>
        <taxon>Actinomycetota</taxon>
        <taxon>Actinomycetes</taxon>
        <taxon>Kitasatosporales</taxon>
        <taxon>Streptomycetaceae</taxon>
        <taxon>Streptomyces</taxon>
    </lineage>
</organism>
<feature type="domain" description="Transposase IS701-like DDE" evidence="2">
    <location>
        <begin position="32"/>
        <end position="75"/>
    </location>
</feature>
<dbReference type="Pfam" id="PF13546">
    <property type="entry name" value="DDE_5"/>
    <property type="match status" value="1"/>
</dbReference>